<evidence type="ECO:0000256" key="2">
    <source>
        <dbReference type="ARBA" id="ARBA00010877"/>
    </source>
</evidence>
<comment type="similarity">
    <text evidence="2 12">Belongs to the MICOS complex subunit Mic60 family.</text>
</comment>
<dbReference type="PANTHER" id="PTHR15415:SF7">
    <property type="entry name" value="MICOS COMPLEX SUBUNIT MIC60"/>
    <property type="match status" value="1"/>
</dbReference>
<evidence type="ECO:0000313" key="13">
    <source>
        <dbReference type="EMBL" id="ANZ73224.1"/>
    </source>
</evidence>
<dbReference type="Proteomes" id="UP000094565">
    <property type="component" value="Chromosome 1"/>
</dbReference>
<evidence type="ECO:0000313" key="14">
    <source>
        <dbReference type="Proteomes" id="UP000094565"/>
    </source>
</evidence>
<evidence type="ECO:0000256" key="12">
    <source>
        <dbReference type="RuleBase" id="RU363000"/>
    </source>
</evidence>
<evidence type="ECO:0000256" key="9">
    <source>
        <dbReference type="ARBA" id="ARBA00023128"/>
    </source>
</evidence>
<evidence type="ECO:0000256" key="10">
    <source>
        <dbReference type="ARBA" id="ARBA00023136"/>
    </source>
</evidence>
<dbReference type="AlphaFoldDB" id="A0A1B2J5G4"/>
<evidence type="ECO:0000256" key="8">
    <source>
        <dbReference type="ARBA" id="ARBA00023054"/>
    </source>
</evidence>
<dbReference type="GO" id="GO:0042407">
    <property type="term" value="P:cristae formation"/>
    <property type="evidence" value="ECO:0007669"/>
    <property type="project" value="TreeGrafter"/>
</dbReference>
<evidence type="ECO:0000256" key="3">
    <source>
        <dbReference type="ARBA" id="ARBA00018116"/>
    </source>
</evidence>
<comment type="subcellular location">
    <subcellularLocation>
        <location evidence="1 12">Mitochondrion inner membrane</location>
        <topology evidence="1 12">Single-pass membrane protein</topology>
    </subcellularLocation>
</comment>
<name>A0A1B2J5G4_PICPA</name>
<dbReference type="OrthoDB" id="10261039at2759"/>
<keyword evidence="5 12" id="KW-0999">Mitochondrion inner membrane</keyword>
<dbReference type="GO" id="GO:0061617">
    <property type="term" value="C:MICOS complex"/>
    <property type="evidence" value="ECO:0007669"/>
    <property type="project" value="TreeGrafter"/>
</dbReference>
<keyword evidence="4 12" id="KW-0812">Transmembrane</keyword>
<keyword evidence="10 12" id="KW-0472">Membrane</keyword>
<keyword evidence="8" id="KW-0175">Coiled coil</keyword>
<evidence type="ECO:0000256" key="6">
    <source>
        <dbReference type="ARBA" id="ARBA00022946"/>
    </source>
</evidence>
<comment type="subunit">
    <text evidence="12">Component of the mitochondrial contact site and cristae organizing system (MICOS) complex.</text>
</comment>
<organism evidence="13 14">
    <name type="scientific">Komagataella pastoris</name>
    <name type="common">Yeast</name>
    <name type="synonym">Pichia pastoris</name>
    <dbReference type="NCBI Taxonomy" id="4922"/>
    <lineage>
        <taxon>Eukaryota</taxon>
        <taxon>Fungi</taxon>
        <taxon>Dikarya</taxon>
        <taxon>Ascomycota</taxon>
        <taxon>Saccharomycotina</taxon>
        <taxon>Pichiomycetes</taxon>
        <taxon>Pichiales</taxon>
        <taxon>Pichiaceae</taxon>
        <taxon>Komagataella</taxon>
    </lineage>
</organism>
<proteinExistence type="inferred from homology"/>
<protein>
    <recommendedName>
        <fullName evidence="3 12">MICOS complex subunit MIC60</fullName>
    </recommendedName>
    <alternativeName>
        <fullName evidence="12">Mitofilin</fullName>
    </alternativeName>
</protein>
<keyword evidence="9 12" id="KW-0496">Mitochondrion</keyword>
<feature type="transmembrane region" description="Helical" evidence="12">
    <location>
        <begin position="35"/>
        <end position="55"/>
    </location>
</feature>
<sequence length="509" mass="57145">MLRTIGTKTTGITFRGVRFQSTNPTVKKSKPIRKFLFRLGLLTGVFYAGGVAVSLKNDIVQDAFIEHVPLGEALLDFTEYYLNHPEELSFSNTKQKLQNLDKTVLIPKRGVQSAKVEDVEHIKNVTRGAADQSVSLSKTIYSNLNLPSIDLEFKDEVLQSSVEHLNHLIDTIRTQVNTVDLVPQVEQLKTSIKELGSKYNSFVTDRNTAVKEALATLDEELKTKYQNKELQLTDKYISDLQETKKQIELKHDQILAKELETAQRRILLEAENIIVQARINTLSEFESVISDKIDNERNGKLKNLDALAKRVEELENVQIKLFDNISKAEKLTNLKRTVSKVNRLLISSNDGVDAKTLINEVNKLKTYSKDLNNELINSVLLNLPSDKALSNGVLSQAQLLTRWDLLTPELRAASLLPPNAGILGHLSSKLFSFFLLGKSGSPSTGNDIESVISRVHDNLLTNRLDDALEEVSSLKGWSRKLSEDWIVEARKKLELQVLVGVLENEVSLL</sequence>
<dbReference type="InterPro" id="IPR019133">
    <property type="entry name" value="MIC60"/>
</dbReference>
<reference evidence="13 14" key="1">
    <citation type="submission" date="2016-02" db="EMBL/GenBank/DDBJ databases">
        <title>Comparative genomic and transcriptomic foundation for Pichia pastoris.</title>
        <authorList>
            <person name="Love K.R."/>
            <person name="Shah K.A."/>
            <person name="Whittaker C.A."/>
            <person name="Wu J."/>
            <person name="Bartlett M.C."/>
            <person name="Ma D."/>
            <person name="Leeson R.L."/>
            <person name="Priest M."/>
            <person name="Young S.K."/>
            <person name="Love J.C."/>
        </authorList>
    </citation>
    <scope>NUCLEOTIDE SEQUENCE [LARGE SCALE GENOMIC DNA]</scope>
    <source>
        <strain evidence="13 14">ATCC 28485</strain>
    </source>
</reference>
<dbReference type="Pfam" id="PF09731">
    <property type="entry name" value="Mitofilin"/>
    <property type="match status" value="1"/>
</dbReference>
<keyword evidence="14" id="KW-1185">Reference proteome</keyword>
<comment type="function">
    <text evidence="11">Component of the MICOS complex, a large protein complex of the mitochondrial inner membrane that plays crucial roles in the maintenance of crista junctions, inner membrane architecture, and formation of contact sites to the outer membrane. Plays a role in keeping cristae membranes connected to the inner boundary membrane. Also promotes protein import via the mitochondrial intermembrane space assembly (MIA) pathway.</text>
</comment>
<evidence type="ECO:0000256" key="5">
    <source>
        <dbReference type="ARBA" id="ARBA00022792"/>
    </source>
</evidence>
<gene>
    <name evidence="13" type="ORF">ATY40_BA7500897</name>
</gene>
<evidence type="ECO:0000256" key="4">
    <source>
        <dbReference type="ARBA" id="ARBA00022692"/>
    </source>
</evidence>
<evidence type="ECO:0000256" key="1">
    <source>
        <dbReference type="ARBA" id="ARBA00004434"/>
    </source>
</evidence>
<evidence type="ECO:0000256" key="7">
    <source>
        <dbReference type="ARBA" id="ARBA00022989"/>
    </source>
</evidence>
<dbReference type="PANTHER" id="PTHR15415">
    <property type="entry name" value="MITOFILIN"/>
    <property type="match status" value="1"/>
</dbReference>
<evidence type="ECO:0000256" key="11">
    <source>
        <dbReference type="ARBA" id="ARBA00025571"/>
    </source>
</evidence>
<dbReference type="EMBL" id="CP014584">
    <property type="protein sequence ID" value="ANZ73224.1"/>
    <property type="molecule type" value="Genomic_DNA"/>
</dbReference>
<accession>A0A1B2J5G4</accession>
<keyword evidence="6" id="KW-0809">Transit peptide</keyword>
<keyword evidence="7 12" id="KW-1133">Transmembrane helix</keyword>